<dbReference type="Gene3D" id="3.90.550.10">
    <property type="entry name" value="Spore Coat Polysaccharide Biosynthesis Protein SpsA, Chain A"/>
    <property type="match status" value="1"/>
</dbReference>
<reference evidence="2 3" key="1">
    <citation type="submission" date="2016-10" db="EMBL/GenBank/DDBJ databases">
        <authorList>
            <person name="de Groot N.N."/>
        </authorList>
    </citation>
    <scope>NUCLEOTIDE SEQUENCE [LARGE SCALE GENOMIC DNA]</scope>
    <source>
        <strain evidence="2 3">DSM 21650</strain>
    </source>
</reference>
<feature type="domain" description="Glycosyltransferase 2-like" evidence="1">
    <location>
        <begin position="18"/>
        <end position="150"/>
    </location>
</feature>
<dbReference type="PANTHER" id="PTHR43685:SF2">
    <property type="entry name" value="GLYCOSYLTRANSFERASE 2-LIKE DOMAIN-CONTAINING PROTEIN"/>
    <property type="match status" value="1"/>
</dbReference>
<dbReference type="SUPFAM" id="SSF53448">
    <property type="entry name" value="Nucleotide-diphospho-sugar transferases"/>
    <property type="match status" value="1"/>
</dbReference>
<evidence type="ECO:0000313" key="3">
    <source>
        <dbReference type="Proteomes" id="UP000198625"/>
    </source>
</evidence>
<dbReference type="AlphaFoldDB" id="A0A1H3K1A4"/>
<organism evidence="2 3">
    <name type="scientific">Proteiniborus ethanoligenes</name>
    <dbReference type="NCBI Taxonomy" id="415015"/>
    <lineage>
        <taxon>Bacteria</taxon>
        <taxon>Bacillati</taxon>
        <taxon>Bacillota</taxon>
        <taxon>Clostridia</taxon>
        <taxon>Eubacteriales</taxon>
        <taxon>Proteiniborus</taxon>
    </lineage>
</organism>
<protein>
    <submittedName>
        <fullName evidence="2">Glycosyl transferase family 2</fullName>
    </submittedName>
</protein>
<dbReference type="RefSeq" id="WP_176967803.1">
    <property type="nucleotide sequence ID" value="NZ_FNQE01000001.1"/>
</dbReference>
<name>A0A1H3K1A4_9FIRM</name>
<evidence type="ECO:0000313" key="2">
    <source>
        <dbReference type="EMBL" id="SDY45962.1"/>
    </source>
</evidence>
<keyword evidence="3" id="KW-1185">Reference proteome</keyword>
<dbReference type="CDD" id="cd00761">
    <property type="entry name" value="Glyco_tranf_GTA_type"/>
    <property type="match status" value="1"/>
</dbReference>
<gene>
    <name evidence="2" type="ORF">SAMN05660462_00098</name>
</gene>
<proteinExistence type="predicted"/>
<dbReference type="STRING" id="415015.SAMN05660462_00098"/>
<dbReference type="Pfam" id="PF00535">
    <property type="entry name" value="Glycos_transf_2"/>
    <property type="match status" value="1"/>
</dbReference>
<dbReference type="EMBL" id="FNQE01000001">
    <property type="protein sequence ID" value="SDY45962.1"/>
    <property type="molecule type" value="Genomic_DNA"/>
</dbReference>
<sequence>MKNEQVSKVHTVNYNISVITCTNRPRYMQNVFENYNQQSFKDKELILVLNNNKMNMQEWTREAKKHDNISVFQVDEKKTLGYCLNFGIEKAKYNIIAKFDDDDYYGPEYLSQSIKGFKYADVIGKYTTFVYFQNTQTLAIRNPKRDNRYVYRIEGPTLMFKREIFNKIRFVEKSLGEDIQFCKDCTKNGIKMYAIDKYNYVYVRHGLIDKHAWNIKDELFMKLCLIIGKVDDYKKYINKK</sequence>
<dbReference type="InterPro" id="IPR029044">
    <property type="entry name" value="Nucleotide-diphossugar_trans"/>
</dbReference>
<dbReference type="InterPro" id="IPR050834">
    <property type="entry name" value="Glycosyltransf_2"/>
</dbReference>
<accession>A0A1H3K1A4</accession>
<dbReference type="InterPro" id="IPR001173">
    <property type="entry name" value="Glyco_trans_2-like"/>
</dbReference>
<dbReference type="PANTHER" id="PTHR43685">
    <property type="entry name" value="GLYCOSYLTRANSFERASE"/>
    <property type="match status" value="1"/>
</dbReference>
<dbReference type="Proteomes" id="UP000198625">
    <property type="component" value="Unassembled WGS sequence"/>
</dbReference>
<keyword evidence="2" id="KW-0808">Transferase</keyword>
<evidence type="ECO:0000259" key="1">
    <source>
        <dbReference type="Pfam" id="PF00535"/>
    </source>
</evidence>
<dbReference type="GO" id="GO:0016740">
    <property type="term" value="F:transferase activity"/>
    <property type="evidence" value="ECO:0007669"/>
    <property type="project" value="UniProtKB-KW"/>
</dbReference>